<feature type="transmembrane region" description="Helical" evidence="7">
    <location>
        <begin position="25"/>
        <end position="49"/>
    </location>
</feature>
<feature type="transmembrane region" description="Helical" evidence="7">
    <location>
        <begin position="121"/>
        <end position="143"/>
    </location>
</feature>
<feature type="domain" description="ABC transmembrane type-1" evidence="8">
    <location>
        <begin position="89"/>
        <end position="282"/>
    </location>
</feature>
<dbReference type="CDD" id="cd06261">
    <property type="entry name" value="TM_PBP2"/>
    <property type="match status" value="1"/>
</dbReference>
<comment type="subcellular location">
    <subcellularLocation>
        <location evidence="1 7">Cell membrane</location>
        <topology evidence="1 7">Multi-pass membrane protein</topology>
    </subcellularLocation>
</comment>
<dbReference type="RefSeq" id="WP_212517359.1">
    <property type="nucleotide sequence ID" value="NZ_JAGSOH010000014.1"/>
</dbReference>
<accession>A0A941EBX2</accession>
<evidence type="ECO:0000256" key="2">
    <source>
        <dbReference type="ARBA" id="ARBA00022448"/>
    </source>
</evidence>
<evidence type="ECO:0000313" key="9">
    <source>
        <dbReference type="EMBL" id="MBR7826209.1"/>
    </source>
</evidence>
<reference evidence="9" key="1">
    <citation type="submission" date="2021-04" db="EMBL/GenBank/DDBJ databases">
        <title>Genome based classification of Actinospica acidithermotolerans sp. nov., an actinobacterium isolated from an Indonesian hot spring.</title>
        <authorList>
            <person name="Kusuma A.B."/>
            <person name="Putra K.E."/>
            <person name="Nafisah S."/>
            <person name="Loh J."/>
            <person name="Nouioui I."/>
            <person name="Goodfellow M."/>
        </authorList>
    </citation>
    <scope>NUCLEOTIDE SEQUENCE</scope>
    <source>
        <strain evidence="9">MGRD01-02</strain>
    </source>
</reference>
<dbReference type="PANTHER" id="PTHR43744">
    <property type="entry name" value="ABC TRANSPORTER PERMEASE PROTEIN MG189-RELATED-RELATED"/>
    <property type="match status" value="1"/>
</dbReference>
<comment type="caution">
    <text evidence="9">The sequence shown here is derived from an EMBL/GenBank/DDBJ whole genome shotgun (WGS) entry which is preliminary data.</text>
</comment>
<dbReference type="GO" id="GO:0055085">
    <property type="term" value="P:transmembrane transport"/>
    <property type="evidence" value="ECO:0007669"/>
    <property type="project" value="InterPro"/>
</dbReference>
<organism evidence="9 10">
    <name type="scientific">Actinospica acidithermotolerans</name>
    <dbReference type="NCBI Taxonomy" id="2828514"/>
    <lineage>
        <taxon>Bacteria</taxon>
        <taxon>Bacillati</taxon>
        <taxon>Actinomycetota</taxon>
        <taxon>Actinomycetes</taxon>
        <taxon>Catenulisporales</taxon>
        <taxon>Actinospicaceae</taxon>
        <taxon>Actinospica</taxon>
    </lineage>
</organism>
<dbReference type="GO" id="GO:0005886">
    <property type="term" value="C:plasma membrane"/>
    <property type="evidence" value="ECO:0007669"/>
    <property type="project" value="UniProtKB-SubCell"/>
</dbReference>
<dbReference type="InterPro" id="IPR000515">
    <property type="entry name" value="MetI-like"/>
</dbReference>
<dbReference type="InterPro" id="IPR035906">
    <property type="entry name" value="MetI-like_sf"/>
</dbReference>
<evidence type="ECO:0000259" key="8">
    <source>
        <dbReference type="PROSITE" id="PS50928"/>
    </source>
</evidence>
<proteinExistence type="inferred from homology"/>
<dbReference type="EMBL" id="JAGSOH010000014">
    <property type="protein sequence ID" value="MBR7826209.1"/>
    <property type="molecule type" value="Genomic_DNA"/>
</dbReference>
<keyword evidence="6 7" id="KW-0472">Membrane</keyword>
<dbReference type="PROSITE" id="PS50928">
    <property type="entry name" value="ABC_TM1"/>
    <property type="match status" value="1"/>
</dbReference>
<dbReference type="Gene3D" id="1.10.3720.10">
    <property type="entry name" value="MetI-like"/>
    <property type="match status" value="1"/>
</dbReference>
<dbReference type="Proteomes" id="UP000676325">
    <property type="component" value="Unassembled WGS sequence"/>
</dbReference>
<evidence type="ECO:0000313" key="10">
    <source>
        <dbReference type="Proteomes" id="UP000676325"/>
    </source>
</evidence>
<gene>
    <name evidence="9" type="ORF">KDK95_07845</name>
</gene>
<dbReference type="SUPFAM" id="SSF161098">
    <property type="entry name" value="MetI-like"/>
    <property type="match status" value="1"/>
</dbReference>
<keyword evidence="4 7" id="KW-0812">Transmembrane</keyword>
<evidence type="ECO:0000256" key="4">
    <source>
        <dbReference type="ARBA" id="ARBA00022692"/>
    </source>
</evidence>
<evidence type="ECO:0000256" key="5">
    <source>
        <dbReference type="ARBA" id="ARBA00022989"/>
    </source>
</evidence>
<dbReference type="Pfam" id="PF00528">
    <property type="entry name" value="BPD_transp_1"/>
    <property type="match status" value="1"/>
</dbReference>
<name>A0A941EBX2_9ACTN</name>
<keyword evidence="10" id="KW-1185">Reference proteome</keyword>
<evidence type="ECO:0000256" key="3">
    <source>
        <dbReference type="ARBA" id="ARBA00022475"/>
    </source>
</evidence>
<keyword evidence="2 7" id="KW-0813">Transport</keyword>
<feature type="transmembrane region" description="Helical" evidence="7">
    <location>
        <begin position="94"/>
        <end position="114"/>
    </location>
</feature>
<protein>
    <submittedName>
        <fullName evidence="9">Carbohydrate ABC transporter permease</fullName>
    </submittedName>
</protein>
<evidence type="ECO:0000256" key="6">
    <source>
        <dbReference type="ARBA" id="ARBA00023136"/>
    </source>
</evidence>
<keyword evidence="3" id="KW-1003">Cell membrane</keyword>
<feature type="transmembrane region" description="Helical" evidence="7">
    <location>
        <begin position="263"/>
        <end position="282"/>
    </location>
</feature>
<feature type="transmembrane region" description="Helical" evidence="7">
    <location>
        <begin position="163"/>
        <end position="183"/>
    </location>
</feature>
<comment type="similarity">
    <text evidence="7">Belongs to the binding-protein-dependent transport system permease family.</text>
</comment>
<evidence type="ECO:0000256" key="1">
    <source>
        <dbReference type="ARBA" id="ARBA00004651"/>
    </source>
</evidence>
<evidence type="ECO:0000256" key="7">
    <source>
        <dbReference type="RuleBase" id="RU363032"/>
    </source>
</evidence>
<dbReference type="PANTHER" id="PTHR43744:SF12">
    <property type="entry name" value="ABC TRANSPORTER PERMEASE PROTEIN MG189-RELATED"/>
    <property type="match status" value="1"/>
</dbReference>
<feature type="transmembrane region" description="Helical" evidence="7">
    <location>
        <begin position="204"/>
        <end position="229"/>
    </location>
</feature>
<sequence length="297" mass="32276">MSAFDAQTRTLISRAQLNRPLARRIYWVLLVATIAVFTLVFLFPLYWVFSSGLKSASEVLQSPPTLIPHSVSPHNYATAWSDFNLGRYILNTTYYAVGALLLQLVFDVAAAYALSKLRPVLGNVVLALMLATLMIPATVLVIPNYLTAINVPVLHLNLVNSPMAIWLPAVANGFNIFLLKRFFDSIPEELLAAAAIDGAGPLRALWSIVLPMSRPILGVVSIFGTVAVWKDVLWPLLVLTDPTKMTVNTGLLNLTGDGIPENILMASLAIASVPTIVFFLVFQRSIMSGLTTGSLKG</sequence>
<keyword evidence="5 7" id="KW-1133">Transmembrane helix</keyword>
<dbReference type="AlphaFoldDB" id="A0A941EBX2"/>